<dbReference type="Proteomes" id="UP000637002">
    <property type="component" value="Unassembled WGS sequence"/>
</dbReference>
<dbReference type="RefSeq" id="WP_188607675.1">
    <property type="nucleotide sequence ID" value="NZ_BMGG01000001.1"/>
</dbReference>
<evidence type="ECO:0000256" key="1">
    <source>
        <dbReference type="ARBA" id="ARBA00022679"/>
    </source>
</evidence>
<reference evidence="2" key="2">
    <citation type="submission" date="2020-09" db="EMBL/GenBank/DDBJ databases">
        <authorList>
            <person name="Sun Q."/>
            <person name="Zhou Y."/>
        </authorList>
    </citation>
    <scope>NUCLEOTIDE SEQUENCE</scope>
    <source>
        <strain evidence="2">CGMCC 1.12919</strain>
    </source>
</reference>
<sequence>MSKVLAGIRVLDFGRYIAGPYCGALLADYGADVIRIERRGGGEDRFVAPISEGGDGGMFMQMNRNKRSLTLDPMRPEGAEVVRRLVASADVVIANLPASTLKTMGLDYDSLRAVKEDVILTTASAFGAEGPYSERVGFDTIGQAMSGAVYMTGEPGQPYRCFASYVDFGTALGLAFGTLAALMERSRTGRGQVVEGALLRTAINMMGPTLIEQAVLQVNRVPTANRGQTSAPADILPTKDGYVLVAVVGQPLYVRWAKLMGNTDFWLNDPRFKDDLARGDNGKLISARMREWCAERTTAEAIAALEEARIPAGPVLSPQQALDDPHVKATGYLKPVDFPGLATPAPIPQSPMILSETPGEIRHRAPTVGEHTEEILLDVGYTAADIDRLREAKAI</sequence>
<organism evidence="2 3">
    <name type="scientific">Chelatococcus reniformis</name>
    <dbReference type="NCBI Taxonomy" id="1494448"/>
    <lineage>
        <taxon>Bacteria</taxon>
        <taxon>Pseudomonadati</taxon>
        <taxon>Pseudomonadota</taxon>
        <taxon>Alphaproteobacteria</taxon>
        <taxon>Hyphomicrobiales</taxon>
        <taxon>Chelatococcaceae</taxon>
        <taxon>Chelatococcus</taxon>
    </lineage>
</organism>
<proteinExistence type="predicted"/>
<dbReference type="EMBL" id="BMGG01000001">
    <property type="protein sequence ID" value="GGC50262.1"/>
    <property type="molecule type" value="Genomic_DNA"/>
</dbReference>
<evidence type="ECO:0000313" key="2">
    <source>
        <dbReference type="EMBL" id="GGC50262.1"/>
    </source>
</evidence>
<reference evidence="2" key="1">
    <citation type="journal article" date="2014" name="Int. J. Syst. Evol. Microbiol.">
        <title>Complete genome sequence of Corynebacterium casei LMG S-19264T (=DSM 44701T), isolated from a smear-ripened cheese.</title>
        <authorList>
            <consortium name="US DOE Joint Genome Institute (JGI-PGF)"/>
            <person name="Walter F."/>
            <person name="Albersmeier A."/>
            <person name="Kalinowski J."/>
            <person name="Ruckert C."/>
        </authorList>
    </citation>
    <scope>NUCLEOTIDE SEQUENCE</scope>
    <source>
        <strain evidence="2">CGMCC 1.12919</strain>
    </source>
</reference>
<dbReference type="InterPro" id="IPR050509">
    <property type="entry name" value="CoA-transferase_III"/>
</dbReference>
<comment type="caution">
    <text evidence="2">The sequence shown here is derived from an EMBL/GenBank/DDBJ whole genome shotgun (WGS) entry which is preliminary data.</text>
</comment>
<name>A0A916X8H7_9HYPH</name>
<protein>
    <submittedName>
        <fullName evidence="2">Isomerase</fullName>
    </submittedName>
</protein>
<evidence type="ECO:0000313" key="3">
    <source>
        <dbReference type="Proteomes" id="UP000637002"/>
    </source>
</evidence>
<accession>A0A916X8H7</accession>
<dbReference type="PANTHER" id="PTHR48228:SF6">
    <property type="entry name" value="L-CARNITINE COA-TRANSFERASE"/>
    <property type="match status" value="1"/>
</dbReference>
<dbReference type="GO" id="GO:0016853">
    <property type="term" value="F:isomerase activity"/>
    <property type="evidence" value="ECO:0007669"/>
    <property type="project" value="UniProtKB-KW"/>
</dbReference>
<dbReference type="SUPFAM" id="SSF89796">
    <property type="entry name" value="CoA-transferase family III (CaiB/BaiF)"/>
    <property type="match status" value="1"/>
</dbReference>
<dbReference type="InterPro" id="IPR023606">
    <property type="entry name" value="CoA-Trfase_III_dom_1_sf"/>
</dbReference>
<keyword evidence="1" id="KW-0808">Transferase</keyword>
<dbReference type="Gene3D" id="3.40.50.10540">
    <property type="entry name" value="Crotonobetainyl-coa:carnitine coa-transferase, domain 1"/>
    <property type="match status" value="1"/>
</dbReference>
<dbReference type="InterPro" id="IPR044855">
    <property type="entry name" value="CoA-Trfase_III_dom3_sf"/>
</dbReference>
<dbReference type="PANTHER" id="PTHR48228">
    <property type="entry name" value="SUCCINYL-COA--D-CITRAMALATE COA-TRANSFERASE"/>
    <property type="match status" value="1"/>
</dbReference>
<dbReference type="InterPro" id="IPR003673">
    <property type="entry name" value="CoA-Trfase_fam_III"/>
</dbReference>
<dbReference type="Gene3D" id="3.30.1540.10">
    <property type="entry name" value="formyl-coa transferase, domain 3"/>
    <property type="match status" value="1"/>
</dbReference>
<keyword evidence="2" id="KW-0413">Isomerase</keyword>
<dbReference type="GO" id="GO:0016740">
    <property type="term" value="F:transferase activity"/>
    <property type="evidence" value="ECO:0007669"/>
    <property type="project" value="UniProtKB-KW"/>
</dbReference>
<dbReference type="Pfam" id="PF02515">
    <property type="entry name" value="CoA_transf_3"/>
    <property type="match status" value="1"/>
</dbReference>
<gene>
    <name evidence="2" type="ORF">GCM10010994_06730</name>
</gene>
<dbReference type="AlphaFoldDB" id="A0A916X8H7"/>
<keyword evidence="3" id="KW-1185">Reference proteome</keyword>